<dbReference type="InterPro" id="IPR002403">
    <property type="entry name" value="Cyt_P450_E_grp-IV"/>
</dbReference>
<comment type="caution">
    <text evidence="8">The sequence shown here is derived from an EMBL/GenBank/DDBJ whole genome shotgun (WGS) entry which is preliminary data.</text>
</comment>
<evidence type="ECO:0008006" key="10">
    <source>
        <dbReference type="Google" id="ProtNLM"/>
    </source>
</evidence>
<dbReference type="PRINTS" id="PR00465">
    <property type="entry name" value="EP450IV"/>
</dbReference>
<dbReference type="GO" id="GO:0016705">
    <property type="term" value="F:oxidoreductase activity, acting on paired donors, with incorporation or reduction of molecular oxygen"/>
    <property type="evidence" value="ECO:0007669"/>
    <property type="project" value="InterPro"/>
</dbReference>
<evidence type="ECO:0000256" key="5">
    <source>
        <dbReference type="ARBA" id="ARBA00023002"/>
    </source>
</evidence>
<keyword evidence="5" id="KW-0560">Oxidoreductase</keyword>
<dbReference type="GO" id="GO:0020037">
    <property type="term" value="F:heme binding"/>
    <property type="evidence" value="ECO:0007669"/>
    <property type="project" value="InterPro"/>
</dbReference>
<comment type="similarity">
    <text evidence="2">Belongs to the cytochrome P450 family.</text>
</comment>
<dbReference type="EMBL" id="JNBS01003291">
    <property type="protein sequence ID" value="OQR88365.1"/>
    <property type="molecule type" value="Genomic_DNA"/>
</dbReference>
<keyword evidence="9" id="KW-1185">Reference proteome</keyword>
<evidence type="ECO:0000256" key="4">
    <source>
        <dbReference type="ARBA" id="ARBA00022723"/>
    </source>
</evidence>
<keyword evidence="7" id="KW-0503">Monooxygenase</keyword>
<dbReference type="InterPro" id="IPR036396">
    <property type="entry name" value="Cyt_P450_sf"/>
</dbReference>
<gene>
    <name evidence="8" type="ORF">THRCLA_10370</name>
</gene>
<accession>A0A1V9YRF3</accession>
<dbReference type="STRING" id="74557.A0A1V9YRF3"/>
<evidence type="ECO:0000313" key="9">
    <source>
        <dbReference type="Proteomes" id="UP000243217"/>
    </source>
</evidence>
<organism evidence="8 9">
    <name type="scientific">Thraustotheca clavata</name>
    <dbReference type="NCBI Taxonomy" id="74557"/>
    <lineage>
        <taxon>Eukaryota</taxon>
        <taxon>Sar</taxon>
        <taxon>Stramenopiles</taxon>
        <taxon>Oomycota</taxon>
        <taxon>Saprolegniomycetes</taxon>
        <taxon>Saprolegniales</taxon>
        <taxon>Achlyaceae</taxon>
        <taxon>Thraustotheca</taxon>
    </lineage>
</organism>
<evidence type="ECO:0000256" key="6">
    <source>
        <dbReference type="ARBA" id="ARBA00023004"/>
    </source>
</evidence>
<dbReference type="OrthoDB" id="44260at2759"/>
<dbReference type="Proteomes" id="UP000243217">
    <property type="component" value="Unassembled WGS sequence"/>
</dbReference>
<comment type="cofactor">
    <cofactor evidence="1">
        <name>heme</name>
        <dbReference type="ChEBI" id="CHEBI:30413"/>
    </cofactor>
</comment>
<keyword evidence="4" id="KW-0479">Metal-binding</keyword>
<evidence type="ECO:0000256" key="2">
    <source>
        <dbReference type="ARBA" id="ARBA00010617"/>
    </source>
</evidence>
<dbReference type="InterPro" id="IPR001128">
    <property type="entry name" value="Cyt_P450"/>
</dbReference>
<dbReference type="Gene3D" id="1.10.630.10">
    <property type="entry name" value="Cytochrome P450"/>
    <property type="match status" value="1"/>
</dbReference>
<dbReference type="Pfam" id="PF00067">
    <property type="entry name" value="p450"/>
    <property type="match status" value="1"/>
</dbReference>
<dbReference type="InterPro" id="IPR050479">
    <property type="entry name" value="CYP11_CYP27_families"/>
</dbReference>
<dbReference type="GO" id="GO:0005506">
    <property type="term" value="F:iron ion binding"/>
    <property type="evidence" value="ECO:0007669"/>
    <property type="project" value="InterPro"/>
</dbReference>
<evidence type="ECO:0000256" key="1">
    <source>
        <dbReference type="ARBA" id="ARBA00001971"/>
    </source>
</evidence>
<evidence type="ECO:0000256" key="7">
    <source>
        <dbReference type="ARBA" id="ARBA00023033"/>
    </source>
</evidence>
<reference evidence="8 9" key="1">
    <citation type="journal article" date="2014" name="Genome Biol. Evol.">
        <title>The secreted proteins of Achlya hypogyna and Thraustotheca clavata identify the ancestral oomycete secretome and reveal gene acquisitions by horizontal gene transfer.</title>
        <authorList>
            <person name="Misner I."/>
            <person name="Blouin N."/>
            <person name="Leonard G."/>
            <person name="Richards T.A."/>
            <person name="Lane C.E."/>
        </authorList>
    </citation>
    <scope>NUCLEOTIDE SEQUENCE [LARGE SCALE GENOMIC DNA]</scope>
    <source>
        <strain evidence="8 9">ATCC 34112</strain>
    </source>
</reference>
<evidence type="ECO:0000256" key="3">
    <source>
        <dbReference type="ARBA" id="ARBA00022617"/>
    </source>
</evidence>
<dbReference type="PANTHER" id="PTHR24279">
    <property type="entry name" value="CYTOCHROME P450"/>
    <property type="match status" value="1"/>
</dbReference>
<protein>
    <recommendedName>
        <fullName evidence="10">Cytochrome P450</fullName>
    </recommendedName>
</protein>
<proteinExistence type="inferred from homology"/>
<dbReference type="PANTHER" id="PTHR24279:SF120">
    <property type="entry name" value="CYTOCHROME P450"/>
    <property type="match status" value="1"/>
</dbReference>
<dbReference type="GO" id="GO:0004497">
    <property type="term" value="F:monooxygenase activity"/>
    <property type="evidence" value="ECO:0007669"/>
    <property type="project" value="UniProtKB-KW"/>
</dbReference>
<dbReference type="SUPFAM" id="SSF48264">
    <property type="entry name" value="Cytochrome P450"/>
    <property type="match status" value="1"/>
</dbReference>
<sequence>MFRLKASTQSIRNKSTLSRDVPLPFDEIPNLPEVGFGKFASSLPYFSKGHGFKRLFKQLQKLLDEYGPIARFRFLPFTPYMISVADPDGIAQIFRSEGRIPLRMPIVPWALYRKHRKRPTGATIATEYAEWKKYRASFSDHLLRPHNIPAWVSRIDNVAQDVVHRIKTESASINGIVTLTPTIKAYTLEAMSSIVFGKRLGCITSDHNIPIEPQAQGFIKAVDGFLLQHNTYKKHANHTDYIFNVGEQLMVEKIRAKDSTGTDLLTLFLQRPELNENEAIAQSIGALVAGVDTTANAILWALYLIANAPNSSEIQGKIRDEIQSAMGSKLTMDEEVLSQIPYIRACVKETLRLQPPVSSNTRLAPENTTIMGYSIPKGTVIMMPSYTMSRDSNIFEDPNIFKPERWLNPDQKKHIQHFLLVWVHVLVLVDVLQKQKFILYLDISGYQVKAH</sequence>
<keyword evidence="3" id="KW-0349">Heme</keyword>
<dbReference type="PRINTS" id="PR00385">
    <property type="entry name" value="P450"/>
</dbReference>
<keyword evidence="6" id="KW-0408">Iron</keyword>
<evidence type="ECO:0000313" key="8">
    <source>
        <dbReference type="EMBL" id="OQR88365.1"/>
    </source>
</evidence>
<dbReference type="AlphaFoldDB" id="A0A1V9YRF3"/>
<name>A0A1V9YRF3_9STRA</name>